<keyword evidence="6 8" id="KW-0472">Membrane</keyword>
<accession>A0A061IWN7</accession>
<comment type="caution">
    <text evidence="9">The sequence shown here is derived from an EMBL/GenBank/DDBJ whole genome shotgun (WGS) entry which is preliminary data.</text>
</comment>
<dbReference type="GO" id="GO:0034975">
    <property type="term" value="P:protein folding in endoplasmic reticulum"/>
    <property type="evidence" value="ECO:0007669"/>
    <property type="project" value="TreeGrafter"/>
</dbReference>
<evidence type="ECO:0000256" key="6">
    <source>
        <dbReference type="ARBA" id="ARBA00023136"/>
    </source>
</evidence>
<dbReference type="InterPro" id="IPR008568">
    <property type="entry name" value="EMC3"/>
</dbReference>
<evidence type="ECO:0000256" key="7">
    <source>
        <dbReference type="PIRNR" id="PIRNR010045"/>
    </source>
</evidence>
<feature type="transmembrane region" description="Helical" evidence="8">
    <location>
        <begin position="15"/>
        <end position="37"/>
    </location>
</feature>
<dbReference type="AlphaFoldDB" id="A0A061IWN7"/>
<keyword evidence="4 8" id="KW-0812">Transmembrane</keyword>
<sequence>MSQNILLDSNIRDWVLFPLIAIVIFVGMLRHYAGLLMKSPQMPKMDKVCCVNVANYGKLLLGEGKNLSPEAFHRRAEAMRQGPLQKKVGTDAIEMMNDPTMMGEMMKNNILMMVPNMGMMMLVSYFFSGFVVAKFPFGLASRFRGMMQSGVEISDLDCNYVTSLSMYFLIMFGSNGILQLLLGADANGSDQALIMSQMGGGNAQQPVDYGKVFKSLAEELEFVQGGHKWAYENAPRLLLQGK</sequence>
<dbReference type="Pfam" id="PF01956">
    <property type="entry name" value="EMC3_TMCO1"/>
    <property type="match status" value="1"/>
</dbReference>
<dbReference type="PIRSF" id="PIRSF010045">
    <property type="entry name" value="DUF850_TM_euk"/>
    <property type="match status" value="1"/>
</dbReference>
<dbReference type="EMBL" id="AUPL01005258">
    <property type="protein sequence ID" value="ESL07059.1"/>
    <property type="molecule type" value="Genomic_DNA"/>
</dbReference>
<evidence type="ECO:0000256" key="8">
    <source>
        <dbReference type="SAM" id="Phobius"/>
    </source>
</evidence>
<evidence type="ECO:0000256" key="3">
    <source>
        <dbReference type="ARBA" id="ARBA00020822"/>
    </source>
</evidence>
<dbReference type="Proteomes" id="UP000031737">
    <property type="component" value="Unassembled WGS sequence"/>
</dbReference>
<keyword evidence="10" id="KW-1185">Reference proteome</keyword>
<dbReference type="PANTHER" id="PTHR13116:SF5">
    <property type="entry name" value="ER MEMBRANE PROTEIN COMPLEX SUBUNIT 3"/>
    <property type="match status" value="1"/>
</dbReference>
<organism evidence="9 10">
    <name type="scientific">Trypanosoma rangeli SC58</name>
    <dbReference type="NCBI Taxonomy" id="429131"/>
    <lineage>
        <taxon>Eukaryota</taxon>
        <taxon>Discoba</taxon>
        <taxon>Euglenozoa</taxon>
        <taxon>Kinetoplastea</taxon>
        <taxon>Metakinetoplastina</taxon>
        <taxon>Trypanosomatida</taxon>
        <taxon>Trypanosomatidae</taxon>
        <taxon>Trypanosoma</taxon>
        <taxon>Herpetosoma</taxon>
    </lineage>
</organism>
<feature type="transmembrane region" description="Helical" evidence="8">
    <location>
        <begin position="164"/>
        <end position="184"/>
    </location>
</feature>
<dbReference type="GO" id="GO:0072546">
    <property type="term" value="C:EMC complex"/>
    <property type="evidence" value="ECO:0007669"/>
    <property type="project" value="TreeGrafter"/>
</dbReference>
<dbReference type="OrthoDB" id="6745403at2759"/>
<evidence type="ECO:0000313" key="9">
    <source>
        <dbReference type="EMBL" id="ESL07059.1"/>
    </source>
</evidence>
<evidence type="ECO:0000256" key="1">
    <source>
        <dbReference type="ARBA" id="ARBA00004141"/>
    </source>
</evidence>
<proteinExistence type="inferred from homology"/>
<evidence type="ECO:0000256" key="4">
    <source>
        <dbReference type="ARBA" id="ARBA00022692"/>
    </source>
</evidence>
<gene>
    <name evidence="9" type="ORF">TRSC58_05258</name>
</gene>
<evidence type="ECO:0000256" key="2">
    <source>
        <dbReference type="ARBA" id="ARBA00005376"/>
    </source>
</evidence>
<comment type="subcellular location">
    <subcellularLocation>
        <location evidence="1">Membrane</location>
        <topology evidence="1">Multi-pass membrane protein</topology>
    </subcellularLocation>
</comment>
<dbReference type="VEuPathDB" id="TriTrypDB:TRSC58_05258"/>
<reference evidence="9 10" key="1">
    <citation type="submission" date="2013-07" db="EMBL/GenBank/DDBJ databases">
        <authorList>
            <person name="Stoco P.H."/>
            <person name="Wagner G."/>
            <person name="Gerber A."/>
            <person name="Zaha A."/>
            <person name="Thompson C."/>
            <person name="Bartholomeu D.C."/>
            <person name="Luckemeyer D.D."/>
            <person name="Bahia D."/>
            <person name="Loreto E."/>
            <person name="Prestes E.B."/>
            <person name="Lima F.M."/>
            <person name="Rodrigues-Luiz G."/>
            <person name="Vallejo G.A."/>
            <person name="Filho J.F."/>
            <person name="Monteiro K.M."/>
            <person name="Tyler K.M."/>
            <person name="de Almeida L.G."/>
            <person name="Ortiz M.F."/>
            <person name="Siervo M.A."/>
            <person name="de Moraes M.H."/>
            <person name="Cunha O.L."/>
            <person name="Mendonca-Neto R."/>
            <person name="Silva R."/>
            <person name="Teixeira S.M."/>
            <person name="Murta S.M."/>
            <person name="Sincero T.C."/>
            <person name="Mendes T.A."/>
            <person name="Urmenyi T.P."/>
            <person name="Silva V.G."/>
            <person name="da Rocha W.D."/>
            <person name="Andersson B."/>
            <person name="Romanha A.J."/>
            <person name="Steindel M."/>
            <person name="de Vasconcelos A.T."/>
            <person name="Grisard E.C."/>
        </authorList>
    </citation>
    <scope>NUCLEOTIDE SEQUENCE [LARGE SCALE GENOMIC DNA]</scope>
    <source>
        <strain evidence="9 10">SC58</strain>
    </source>
</reference>
<comment type="similarity">
    <text evidence="2 7">Belongs to the EMC3 family.</text>
</comment>
<dbReference type="InterPro" id="IPR002809">
    <property type="entry name" value="EMC3/TMCO1"/>
</dbReference>
<keyword evidence="5 8" id="KW-1133">Transmembrane helix</keyword>
<name>A0A061IWN7_TRYRA</name>
<evidence type="ECO:0000256" key="5">
    <source>
        <dbReference type="ARBA" id="ARBA00022989"/>
    </source>
</evidence>
<dbReference type="SMART" id="SM01415">
    <property type="entry name" value="DUF106"/>
    <property type="match status" value="1"/>
</dbReference>
<dbReference type="PANTHER" id="PTHR13116">
    <property type="entry name" value="ER MEMBRANE PROTEIN COMPLEX SUBUNIT 3"/>
    <property type="match status" value="1"/>
</dbReference>
<protein>
    <recommendedName>
        <fullName evidence="3 7">ER membrane protein complex subunit 3</fullName>
    </recommendedName>
</protein>
<evidence type="ECO:0000313" key="10">
    <source>
        <dbReference type="Proteomes" id="UP000031737"/>
    </source>
</evidence>
<feature type="transmembrane region" description="Helical" evidence="8">
    <location>
        <begin position="110"/>
        <end position="133"/>
    </location>
</feature>